<dbReference type="SUPFAM" id="SSF53649">
    <property type="entry name" value="Alkaline phosphatase-like"/>
    <property type="match status" value="1"/>
</dbReference>
<name>A0ABU3SXK6_9ALTE</name>
<keyword evidence="4" id="KW-0732">Signal</keyword>
<dbReference type="InterPro" id="IPR000917">
    <property type="entry name" value="Sulfatase_N"/>
</dbReference>
<gene>
    <name evidence="6" type="ORF">RS130_13220</name>
</gene>
<keyword evidence="2" id="KW-0378">Hydrolase</keyword>
<evidence type="ECO:0000256" key="3">
    <source>
        <dbReference type="SAM" id="MobiDB-lite"/>
    </source>
</evidence>
<reference evidence="6 7" key="1">
    <citation type="submission" date="2023-10" db="EMBL/GenBank/DDBJ databases">
        <title>Glaciecola aquimarina strain GGW-M5 nov., isolated from a coastal seawater.</title>
        <authorList>
            <person name="Bayburt H."/>
            <person name="Kim J.M."/>
            <person name="Choi B.J."/>
            <person name="Jeon C.O."/>
        </authorList>
    </citation>
    <scope>NUCLEOTIDE SEQUENCE [LARGE SCALE GENOMIC DNA]</scope>
    <source>
        <strain evidence="6 7">KCTC 32108</strain>
    </source>
</reference>
<evidence type="ECO:0000256" key="2">
    <source>
        <dbReference type="ARBA" id="ARBA00022801"/>
    </source>
</evidence>
<dbReference type="RefSeq" id="WP_316026327.1">
    <property type="nucleotide sequence ID" value="NZ_JAWDIO010000002.1"/>
</dbReference>
<evidence type="ECO:0000313" key="6">
    <source>
        <dbReference type="EMBL" id="MDU0354748.1"/>
    </source>
</evidence>
<comment type="similarity">
    <text evidence="1">Belongs to the sulfatase family.</text>
</comment>
<accession>A0ABU3SXK6</accession>
<dbReference type="PANTHER" id="PTHR42693">
    <property type="entry name" value="ARYLSULFATASE FAMILY MEMBER"/>
    <property type="match status" value="1"/>
</dbReference>
<organism evidence="6 7">
    <name type="scientific">Paraglaciecola aquimarina</name>
    <dbReference type="NCBI Taxonomy" id="1235557"/>
    <lineage>
        <taxon>Bacteria</taxon>
        <taxon>Pseudomonadati</taxon>
        <taxon>Pseudomonadota</taxon>
        <taxon>Gammaproteobacteria</taxon>
        <taxon>Alteromonadales</taxon>
        <taxon>Alteromonadaceae</taxon>
        <taxon>Paraglaciecola</taxon>
    </lineage>
</organism>
<feature type="chain" id="PRO_5047415615" evidence="4">
    <location>
        <begin position="32"/>
        <end position="591"/>
    </location>
</feature>
<evidence type="ECO:0000313" key="7">
    <source>
        <dbReference type="Proteomes" id="UP001247805"/>
    </source>
</evidence>
<protein>
    <submittedName>
        <fullName evidence="6">Sulfatase-like hydrolase/transferase</fullName>
    </submittedName>
</protein>
<dbReference type="PANTHER" id="PTHR42693:SF53">
    <property type="entry name" value="ENDO-4-O-SULFATASE"/>
    <property type="match status" value="1"/>
</dbReference>
<dbReference type="Gene3D" id="3.40.720.10">
    <property type="entry name" value="Alkaline Phosphatase, subunit A"/>
    <property type="match status" value="1"/>
</dbReference>
<sequence length="591" mass="67022">MMKQTRQLNLLKRRLTVLCTTSLLISNSVFAMSKKPNVIVIYADDISARELPSYGSSQWAGYHGKNGSDPAYRAKTPVLEKLATQGVQIETAWAATICSPSRAMMMTGRYAHLHKWWHNGDYGRLPHSNQGEDNAKSTNTNANKKAKQAHLYQSSPLLIGHVAKEAGYATMWSGKTQMKDADLTKFGFDEGLFSAGTELQHIGELPKNPYTNFVVSPRDMTQEEKQAWQKKLSKMKKKPKKQVGIGDGQVAINEDTGDIAPTFARTTWLFKPSIVLMNHPQSKKQYEWWPNTTESRKNYGINTYGPDVELEFVFDFMQRQQAKGKPFFVYHTSHLGHGMFDFLFPEQKNIWPGTPVIKWDGKGYTRTTPNITGEKGQYNTHGTVTPAGMKYHVEYLDYQVWLYLEKLAEMGIENDTILIFASDNGSSKYGKGSEDRQKGTHVPLIVYAPGANLTKQGKLPELASIADILPTLADIMGIDIAEDYEINGESLWPFLTSDKPHHRNWTYGYKKDAQLIRGHRVMLDGNKKWWDVTTQPADLISYPEITDWSKVSAAHRAERDALLQELKGLDKYHQEHDLVRLPTYPKVRAKQ</sequence>
<dbReference type="Pfam" id="PF00884">
    <property type="entry name" value="Sulfatase"/>
    <property type="match status" value="1"/>
</dbReference>
<evidence type="ECO:0000256" key="4">
    <source>
        <dbReference type="SAM" id="SignalP"/>
    </source>
</evidence>
<dbReference type="EMBL" id="JAWDIO010000002">
    <property type="protein sequence ID" value="MDU0354748.1"/>
    <property type="molecule type" value="Genomic_DNA"/>
</dbReference>
<feature type="region of interest" description="Disordered" evidence="3">
    <location>
        <begin position="127"/>
        <end position="147"/>
    </location>
</feature>
<dbReference type="Proteomes" id="UP001247805">
    <property type="component" value="Unassembled WGS sequence"/>
</dbReference>
<evidence type="ECO:0000259" key="5">
    <source>
        <dbReference type="Pfam" id="PF00884"/>
    </source>
</evidence>
<proteinExistence type="inferred from homology"/>
<keyword evidence="7" id="KW-1185">Reference proteome</keyword>
<feature type="domain" description="Sulfatase N-terminal" evidence="5">
    <location>
        <begin position="36"/>
        <end position="478"/>
    </location>
</feature>
<evidence type="ECO:0000256" key="1">
    <source>
        <dbReference type="ARBA" id="ARBA00008779"/>
    </source>
</evidence>
<dbReference type="InterPro" id="IPR017850">
    <property type="entry name" value="Alkaline_phosphatase_core_sf"/>
</dbReference>
<feature type="signal peptide" evidence="4">
    <location>
        <begin position="1"/>
        <end position="31"/>
    </location>
</feature>
<comment type="caution">
    <text evidence="6">The sequence shown here is derived from an EMBL/GenBank/DDBJ whole genome shotgun (WGS) entry which is preliminary data.</text>
</comment>
<dbReference type="InterPro" id="IPR050738">
    <property type="entry name" value="Sulfatase"/>
</dbReference>